<dbReference type="EC" id="2.7.4.1" evidence="1"/>
<dbReference type="SUPFAM" id="SSF143724">
    <property type="entry name" value="PHP14-like"/>
    <property type="match status" value="1"/>
</dbReference>
<protein>
    <recommendedName>
        <fullName evidence="1">ATP-polyphosphate phosphotransferase</fullName>
        <ecNumber evidence="1">2.7.4.1</ecNumber>
    </recommendedName>
</protein>
<evidence type="ECO:0000256" key="1">
    <source>
        <dbReference type="ARBA" id="ARBA00012960"/>
    </source>
</evidence>
<dbReference type="SUPFAM" id="SSF56024">
    <property type="entry name" value="Phospholipase D/nuclease"/>
    <property type="match status" value="2"/>
</dbReference>
<keyword evidence="6" id="KW-0067">ATP-binding</keyword>
<evidence type="ECO:0000259" key="10">
    <source>
        <dbReference type="Pfam" id="PF13090"/>
    </source>
</evidence>
<evidence type="ECO:0000259" key="9">
    <source>
        <dbReference type="Pfam" id="PF13089"/>
    </source>
</evidence>
<evidence type="ECO:0000313" key="12">
    <source>
        <dbReference type="EMBL" id="CAB4698983.1"/>
    </source>
</evidence>
<evidence type="ECO:0000259" key="11">
    <source>
        <dbReference type="Pfam" id="PF17941"/>
    </source>
</evidence>
<proteinExistence type="inferred from homology"/>
<sequence length="682" mass="76313">MNTLLNRELSWLELNRRVLDLASDPSEPLLERVKFCGIFSSNLDEFFMVRVAGLLDQVIGRVNVRSPDGRTPAQALAEVRQGVLDLCHRQSDLWRNDLCPALGSEGIRVGTVADADEREIAALAGTFERLIFPVLTPLAVGPGQPFPYISGLSLSLGVNVRNPDSGEERFARVKVPEGLPRFVAAGDNGLLVPLEDVISHYLDLLFPGMNVTEQTAFRLTRDGDTEISDDADDLLGAVETELRRRRFGAVVRLEVADSISQPMVDRLVERLSIRPDVVYPVHGMLDLADVMQLCDLDRPDLKNEPWVPRTQRRISSPRDNDLFAEIAAGDVFVQHPYDSFGTSVEAFVRAAANDPQVVTLKTTVYRTSEDSALAPALMQAAENGKQSVCLVELKARFDEQRNIEWARSLEKAGVHVAFGFPDLKIHAKTILVVRREGDRLRRYVHIGTGNYHARTARMYEDVGLFTADPDIAADVADLFNFVTGFGRPQEFRKLLVAPFHMRKKLVEHIRRVATAAENGEHARIRLKLNNLTDPSIIEELYKASQAGAQIDLVVRAICALTPGVPGLSENIRVRSVLGRFLEHSRIYCFESGEDRTYLMGSADMMTRNLDHRIEILVPVETVLARNEVETILKSLLADNTNAWELAADGTWTRVMQPKGERRKTAQSMAMRRRARSRRTTPR</sequence>
<feature type="domain" description="Polyphosphate kinase C-terminal" evidence="10">
    <location>
        <begin position="494"/>
        <end position="666"/>
    </location>
</feature>
<dbReference type="InterPro" id="IPR025198">
    <property type="entry name" value="PPK_N_dom"/>
</dbReference>
<evidence type="ECO:0000256" key="3">
    <source>
        <dbReference type="ARBA" id="ARBA00022679"/>
    </source>
</evidence>
<dbReference type="InterPro" id="IPR024953">
    <property type="entry name" value="PP_kinase_middle"/>
</dbReference>
<dbReference type="NCBIfam" id="TIGR03705">
    <property type="entry name" value="poly_P_kin"/>
    <property type="match status" value="1"/>
</dbReference>
<dbReference type="GO" id="GO:0008976">
    <property type="term" value="F:polyphosphate kinase activity"/>
    <property type="evidence" value="ECO:0007669"/>
    <property type="project" value="UniProtKB-EC"/>
</dbReference>
<dbReference type="Gene3D" id="1.20.58.310">
    <property type="entry name" value="Polyphosphate kinase N-terminal domain"/>
    <property type="match status" value="1"/>
</dbReference>
<dbReference type="NCBIfam" id="NF003917">
    <property type="entry name" value="PRK05443.1-1"/>
    <property type="match status" value="1"/>
</dbReference>
<dbReference type="Pfam" id="PF02503">
    <property type="entry name" value="PP_kinase"/>
    <property type="match status" value="1"/>
</dbReference>
<dbReference type="SUPFAM" id="SSF140356">
    <property type="entry name" value="PPK N-terminal domain-like"/>
    <property type="match status" value="1"/>
</dbReference>
<feature type="region of interest" description="Disordered" evidence="7">
    <location>
        <begin position="657"/>
        <end position="682"/>
    </location>
</feature>
<dbReference type="HAMAP" id="MF_00347">
    <property type="entry name" value="Polyphosphate_kinase"/>
    <property type="match status" value="1"/>
</dbReference>
<gene>
    <name evidence="12" type="ORF">UFOPK2399_01222</name>
</gene>
<dbReference type="NCBIfam" id="NF003921">
    <property type="entry name" value="PRK05443.2-2"/>
    <property type="match status" value="1"/>
</dbReference>
<dbReference type="InterPro" id="IPR003414">
    <property type="entry name" value="PP_kinase"/>
</dbReference>
<keyword evidence="3" id="KW-0808">Transferase</keyword>
<keyword evidence="5" id="KW-0418">Kinase</keyword>
<evidence type="ECO:0000256" key="5">
    <source>
        <dbReference type="ARBA" id="ARBA00022777"/>
    </source>
</evidence>
<dbReference type="NCBIfam" id="NF003918">
    <property type="entry name" value="PRK05443.1-2"/>
    <property type="match status" value="1"/>
</dbReference>
<feature type="compositionally biased region" description="Basic residues" evidence="7">
    <location>
        <begin position="670"/>
        <end position="682"/>
    </location>
</feature>
<dbReference type="InterPro" id="IPR036830">
    <property type="entry name" value="PP_kinase_middle_dom_sf"/>
</dbReference>
<dbReference type="PANTHER" id="PTHR30218:SF0">
    <property type="entry name" value="POLYPHOSPHATE KINASE"/>
    <property type="match status" value="1"/>
</dbReference>
<dbReference type="PIRSF" id="PIRSF015589">
    <property type="entry name" value="PP_kinase"/>
    <property type="match status" value="1"/>
</dbReference>
<dbReference type="InterPro" id="IPR036832">
    <property type="entry name" value="PPK_N_dom_sf"/>
</dbReference>
<dbReference type="EMBL" id="CAEZXP010000003">
    <property type="protein sequence ID" value="CAB4698983.1"/>
    <property type="molecule type" value="Genomic_DNA"/>
</dbReference>
<evidence type="ECO:0000256" key="7">
    <source>
        <dbReference type="SAM" id="MobiDB-lite"/>
    </source>
</evidence>
<dbReference type="CDD" id="cd09165">
    <property type="entry name" value="PLDc_PaPPK1_C1_like"/>
    <property type="match status" value="1"/>
</dbReference>
<name>A0A6J6PPV6_9ZZZZ</name>
<dbReference type="PANTHER" id="PTHR30218">
    <property type="entry name" value="POLYPHOSPHATE KINASE"/>
    <property type="match status" value="1"/>
</dbReference>
<dbReference type="InterPro" id="IPR025200">
    <property type="entry name" value="PPK_C_dom2"/>
</dbReference>
<keyword evidence="2" id="KW-0597">Phosphoprotein</keyword>
<dbReference type="Gene3D" id="3.30.870.10">
    <property type="entry name" value="Endonuclease Chain A"/>
    <property type="match status" value="2"/>
</dbReference>
<feature type="domain" description="Polyphosphate kinase middle" evidence="8">
    <location>
        <begin position="122"/>
        <end position="293"/>
    </location>
</feature>
<evidence type="ECO:0000256" key="2">
    <source>
        <dbReference type="ARBA" id="ARBA00022553"/>
    </source>
</evidence>
<evidence type="ECO:0000256" key="4">
    <source>
        <dbReference type="ARBA" id="ARBA00022741"/>
    </source>
</evidence>
<dbReference type="GO" id="GO:0009358">
    <property type="term" value="C:polyphosphate kinase complex"/>
    <property type="evidence" value="ECO:0007669"/>
    <property type="project" value="InterPro"/>
</dbReference>
<reference evidence="12" key="1">
    <citation type="submission" date="2020-05" db="EMBL/GenBank/DDBJ databases">
        <authorList>
            <person name="Chiriac C."/>
            <person name="Salcher M."/>
            <person name="Ghai R."/>
            <person name="Kavagutti S V."/>
        </authorList>
    </citation>
    <scope>NUCLEOTIDE SEQUENCE</scope>
</reference>
<dbReference type="InterPro" id="IPR041108">
    <property type="entry name" value="PP_kinase_C_1"/>
</dbReference>
<feature type="domain" description="Polyphosphate kinase C-terminal" evidence="11">
    <location>
        <begin position="322"/>
        <end position="485"/>
    </location>
</feature>
<dbReference type="GO" id="GO:0005524">
    <property type="term" value="F:ATP binding"/>
    <property type="evidence" value="ECO:0007669"/>
    <property type="project" value="UniProtKB-KW"/>
</dbReference>
<keyword evidence="4" id="KW-0547">Nucleotide-binding</keyword>
<evidence type="ECO:0000256" key="6">
    <source>
        <dbReference type="ARBA" id="ARBA00022840"/>
    </source>
</evidence>
<dbReference type="Pfam" id="PF13090">
    <property type="entry name" value="PP_kinase_C"/>
    <property type="match status" value="1"/>
</dbReference>
<evidence type="ECO:0000259" key="8">
    <source>
        <dbReference type="Pfam" id="PF02503"/>
    </source>
</evidence>
<dbReference type="AlphaFoldDB" id="A0A6J6PPV6"/>
<accession>A0A6J6PPV6</accession>
<dbReference type="GO" id="GO:0006799">
    <property type="term" value="P:polyphosphate biosynthetic process"/>
    <property type="evidence" value="ECO:0007669"/>
    <property type="project" value="InterPro"/>
</dbReference>
<organism evidence="12">
    <name type="scientific">freshwater metagenome</name>
    <dbReference type="NCBI Taxonomy" id="449393"/>
    <lineage>
        <taxon>unclassified sequences</taxon>
        <taxon>metagenomes</taxon>
        <taxon>ecological metagenomes</taxon>
    </lineage>
</organism>
<dbReference type="Gene3D" id="3.30.1840.10">
    <property type="entry name" value="Polyphosphate kinase middle domain"/>
    <property type="match status" value="1"/>
</dbReference>
<dbReference type="Pfam" id="PF13089">
    <property type="entry name" value="PP_kinase_N"/>
    <property type="match status" value="1"/>
</dbReference>
<dbReference type="CDD" id="cd09168">
    <property type="entry name" value="PLDc_PaPPK1_C2_like"/>
    <property type="match status" value="1"/>
</dbReference>
<dbReference type="Pfam" id="PF17941">
    <property type="entry name" value="PP_kinase_C_1"/>
    <property type="match status" value="1"/>
</dbReference>
<feature type="domain" description="Polyphosphate kinase N-terminal" evidence="9">
    <location>
        <begin position="5"/>
        <end position="109"/>
    </location>
</feature>